<reference evidence="13" key="1">
    <citation type="submission" date="2024-07" db="EMBL/GenBank/DDBJ databases">
        <title>Identification and characteristics of an arsenic-resistant bacterial isolate, which belongs to a novel species.</title>
        <authorList>
            <person name="Juszczyk A."/>
            <person name="Kowalczyk A."/>
            <person name="Was K."/>
            <person name="Kosowicz W."/>
            <person name="Budzyn A."/>
            <person name="Latowski D."/>
        </authorList>
    </citation>
    <scope>NUCLEOTIDE SEQUENCE</scope>
    <source>
        <strain evidence="13">As8PL</strain>
    </source>
</reference>
<evidence type="ECO:0000256" key="8">
    <source>
        <dbReference type="ARBA" id="ARBA00022898"/>
    </source>
</evidence>
<evidence type="ECO:0000313" key="13">
    <source>
        <dbReference type="EMBL" id="XDI37007.1"/>
    </source>
</evidence>
<dbReference type="InterPro" id="IPR015422">
    <property type="entry name" value="PyrdxlP-dep_Trfase_small"/>
</dbReference>
<comment type="pathway">
    <text evidence="2">Cofactor biosynthesis; biotin biosynthesis.</text>
</comment>
<evidence type="ECO:0000256" key="2">
    <source>
        <dbReference type="ARBA" id="ARBA00004746"/>
    </source>
</evidence>
<dbReference type="PANTHER" id="PTHR13693:SF3">
    <property type="entry name" value="LD36009P"/>
    <property type="match status" value="1"/>
</dbReference>
<dbReference type="Gene3D" id="3.40.640.10">
    <property type="entry name" value="Type I PLP-dependent aspartate aminotransferase-like (Major domain)"/>
    <property type="match status" value="1"/>
</dbReference>
<organism evidence="13">
    <name type="scientific">Alkalihalophilus sp. As8PL</name>
    <dbReference type="NCBI Taxonomy" id="3237103"/>
    <lineage>
        <taxon>Bacteria</taxon>
        <taxon>Bacillati</taxon>
        <taxon>Bacillota</taxon>
        <taxon>Bacilli</taxon>
        <taxon>Bacillales</taxon>
        <taxon>Bacillaceae</taxon>
        <taxon>Alkalihalophilus</taxon>
    </lineage>
</organism>
<comment type="catalytic activity">
    <reaction evidence="9">
        <text>6-carboxyhexanoyl-[ACP] + L-alanine + H(+) = (8S)-8-amino-7-oxononanoate + holo-[ACP] + CO2</text>
        <dbReference type="Rhea" id="RHEA:42288"/>
        <dbReference type="Rhea" id="RHEA-COMP:9685"/>
        <dbReference type="Rhea" id="RHEA-COMP:9955"/>
        <dbReference type="ChEBI" id="CHEBI:15378"/>
        <dbReference type="ChEBI" id="CHEBI:16526"/>
        <dbReference type="ChEBI" id="CHEBI:57972"/>
        <dbReference type="ChEBI" id="CHEBI:64479"/>
        <dbReference type="ChEBI" id="CHEBI:78846"/>
        <dbReference type="ChEBI" id="CHEBI:149468"/>
        <dbReference type="EC" id="2.3.1.47"/>
    </reaction>
</comment>
<protein>
    <recommendedName>
        <fullName evidence="5 10">8-amino-7-oxononanoate synthase</fullName>
        <ecNumber evidence="5 10">2.3.1.47</ecNumber>
    </recommendedName>
</protein>
<dbReference type="GO" id="GO:0008710">
    <property type="term" value="F:8-amino-7-oxononanoate synthase activity"/>
    <property type="evidence" value="ECO:0007669"/>
    <property type="project" value="UniProtKB-UniRule"/>
</dbReference>
<dbReference type="InterPro" id="IPR050087">
    <property type="entry name" value="AON_synthase_class-II"/>
</dbReference>
<dbReference type="RefSeq" id="WP_368504388.1">
    <property type="nucleotide sequence ID" value="NZ_CP162551.1"/>
</dbReference>
<evidence type="ECO:0000256" key="5">
    <source>
        <dbReference type="ARBA" id="ARBA00013187"/>
    </source>
</evidence>
<evidence type="ECO:0000256" key="10">
    <source>
        <dbReference type="NCBIfam" id="TIGR00858"/>
    </source>
</evidence>
<dbReference type="InterPro" id="IPR004723">
    <property type="entry name" value="AONS_Archaea/Proteobacteria"/>
</dbReference>
<dbReference type="AlphaFoldDB" id="A0AB39BT96"/>
<dbReference type="SUPFAM" id="SSF53383">
    <property type="entry name" value="PLP-dependent transferases"/>
    <property type="match status" value="1"/>
</dbReference>
<dbReference type="Gene3D" id="3.90.1150.10">
    <property type="entry name" value="Aspartate Aminotransferase, domain 1"/>
    <property type="match status" value="1"/>
</dbReference>
<comment type="cofactor">
    <cofactor evidence="1 11">
        <name>pyridoxal 5'-phosphate</name>
        <dbReference type="ChEBI" id="CHEBI:597326"/>
    </cofactor>
</comment>
<dbReference type="PANTHER" id="PTHR13693">
    <property type="entry name" value="CLASS II AMINOTRANSFERASE/8-AMINO-7-OXONONANOATE SYNTHASE"/>
    <property type="match status" value="1"/>
</dbReference>
<dbReference type="EMBL" id="CP162551">
    <property type="protein sequence ID" value="XDI37007.1"/>
    <property type="molecule type" value="Genomic_DNA"/>
</dbReference>
<keyword evidence="13" id="KW-0012">Acyltransferase</keyword>
<name>A0AB39BT96_9BACI</name>
<dbReference type="NCBIfam" id="TIGR00858">
    <property type="entry name" value="bioF"/>
    <property type="match status" value="1"/>
</dbReference>
<accession>A0AB39BT96</accession>
<evidence type="ECO:0000256" key="6">
    <source>
        <dbReference type="ARBA" id="ARBA00022679"/>
    </source>
</evidence>
<evidence type="ECO:0000256" key="9">
    <source>
        <dbReference type="ARBA" id="ARBA00047715"/>
    </source>
</evidence>
<evidence type="ECO:0000256" key="1">
    <source>
        <dbReference type="ARBA" id="ARBA00001933"/>
    </source>
</evidence>
<evidence type="ECO:0000256" key="7">
    <source>
        <dbReference type="ARBA" id="ARBA00022756"/>
    </source>
</evidence>
<gene>
    <name evidence="13" type="primary">bioF</name>
    <name evidence="13" type="ORF">AB3N04_01480</name>
</gene>
<comment type="subunit">
    <text evidence="4">Homodimer.</text>
</comment>
<dbReference type="CDD" id="cd06454">
    <property type="entry name" value="KBL_like"/>
    <property type="match status" value="1"/>
</dbReference>
<proteinExistence type="inferred from homology"/>
<sequence>MSLDQMLAQRLTDTKKAGLYRTFRTMESAPNRTNRIDGSEQLVFSSNNYLGLAADRRLADAAKLAIEEFGTGSSGSRLTTGNTTWHQKLETKLASFKQTEAALLFSSGYLANIGVLSSIPKQGDIILSDELNHASLIDGCRLSKADTVVYPHLHMETLEKQLKDCKRYNRRFIVTDGVFSMDGTIAPLDEIKRLANQYEAYIIVDDAHGTGVVGKSGRGTCELFGFSCDVIIGTLSKAAGCEGGFVAGSSILIDYLKNHSRSFIFQTSIPQASCAAAYMALEIMESDKERLERLRSLTVQVRRGLTDMGFNVRGEETPIIPVIIGDTNQALLFAESLLAKGIFAPAIRPPTVADGESRIRLTVTADHQKRDIDYLLQSFYLIGRELNLIQKQMTFLYREEGEHEYR</sequence>
<dbReference type="Pfam" id="PF00155">
    <property type="entry name" value="Aminotran_1_2"/>
    <property type="match status" value="1"/>
</dbReference>
<dbReference type="GO" id="GO:0030170">
    <property type="term" value="F:pyridoxal phosphate binding"/>
    <property type="evidence" value="ECO:0007669"/>
    <property type="project" value="InterPro"/>
</dbReference>
<feature type="modified residue" description="N6-(pyridoxal phosphate)lysine" evidence="11">
    <location>
        <position position="237"/>
    </location>
</feature>
<dbReference type="GO" id="GO:0009102">
    <property type="term" value="P:biotin biosynthetic process"/>
    <property type="evidence" value="ECO:0007669"/>
    <property type="project" value="UniProtKB-UniRule"/>
</dbReference>
<dbReference type="InterPro" id="IPR015424">
    <property type="entry name" value="PyrdxlP-dep_Trfase"/>
</dbReference>
<evidence type="ECO:0000259" key="12">
    <source>
        <dbReference type="Pfam" id="PF00155"/>
    </source>
</evidence>
<evidence type="ECO:0000256" key="3">
    <source>
        <dbReference type="ARBA" id="ARBA00010008"/>
    </source>
</evidence>
<comment type="similarity">
    <text evidence="3">Belongs to the class-II pyridoxal-phosphate-dependent aminotransferase family. BioF subfamily.</text>
</comment>
<evidence type="ECO:0000256" key="4">
    <source>
        <dbReference type="ARBA" id="ARBA00011738"/>
    </source>
</evidence>
<feature type="domain" description="Aminotransferase class I/classII large" evidence="12">
    <location>
        <begin position="40"/>
        <end position="378"/>
    </location>
</feature>
<dbReference type="InterPro" id="IPR004839">
    <property type="entry name" value="Aminotransferase_I/II_large"/>
</dbReference>
<keyword evidence="7" id="KW-0093">Biotin biosynthesis</keyword>
<keyword evidence="6 13" id="KW-0808">Transferase</keyword>
<keyword evidence="8 11" id="KW-0663">Pyridoxal phosphate</keyword>
<evidence type="ECO:0000256" key="11">
    <source>
        <dbReference type="PIRSR" id="PIRSR604723-51"/>
    </source>
</evidence>
<dbReference type="EC" id="2.3.1.47" evidence="5 10"/>
<dbReference type="InterPro" id="IPR015421">
    <property type="entry name" value="PyrdxlP-dep_Trfase_major"/>
</dbReference>